<dbReference type="InterPro" id="IPR013618">
    <property type="entry name" value="TMTC_DUF1736"/>
</dbReference>
<feature type="transmembrane region" description="Helical" evidence="5">
    <location>
        <begin position="515"/>
        <end position="536"/>
    </location>
</feature>
<feature type="transmembrane region" description="Helical" evidence="5">
    <location>
        <begin position="359"/>
        <end position="379"/>
    </location>
</feature>
<evidence type="ECO:0000256" key="3">
    <source>
        <dbReference type="ARBA" id="ARBA00023136"/>
    </source>
</evidence>
<evidence type="ECO:0000259" key="6">
    <source>
        <dbReference type="Pfam" id="PF08409"/>
    </source>
</evidence>
<dbReference type="PANTHER" id="PTHR44227:SF3">
    <property type="entry name" value="PROTEIN O-MANNOSYL-TRANSFERASE TMTC4"/>
    <property type="match status" value="1"/>
</dbReference>
<dbReference type="InterPro" id="IPR011990">
    <property type="entry name" value="TPR-like_helical_dom_sf"/>
</dbReference>
<gene>
    <name evidence="7" type="ORF">CVIRNUC_007759</name>
</gene>
<name>A0AAV1IDL8_9CHLO</name>
<evidence type="ECO:0000256" key="2">
    <source>
        <dbReference type="ARBA" id="ARBA00022803"/>
    </source>
</evidence>
<keyword evidence="8" id="KW-1185">Reference proteome</keyword>
<sequence>MGRTRKVPNWCICTILAALSCGVYLNTLQAGFTFDDFFAVIKNDDVSNESTPFVNMLFNDFWGQPLKWPTSNKSYRPLTILVLRLQFSLGNRFLKAMGWKKVQRVHDSSDGRNDLDPVSYHFCAVIFHAIVTCLVYLLATRLCTVRDALAASAKAPLPAAQEQGHRDAAASDSMDRKGERRWRGGSEGLRQRRPGQGTSELVSSGSRESKGWHRGSPGDAPSDRQQAEGLLAALIFAVHPIHTEAVAGIVGQAELLSAAMSILALLTYIRACWPGQGAPRDYRQRDIVLELRSWALVGLTVFLIWAAALAKEIGITVVATAWLFDLYLVPWERPLPPRGLSSARRFGRQLWYLIRTPKAIRMTVLGVALVMYVKMRSFLAVDQLVRIYREVENPVAFQTGWTKLLSLWHLHAQYAWLMVAPVHMCADWSYRCVPLVQHFSDPRNLQSLALYAWVLWALLEGRPWEVVAEMLGYSKGSTVVLGNVASTNGGNEGAAAAVALAPARAAPTTGRWRSFVAWGLIIAPFIPASNLFFWVGTYIGERLIYAPSIGFCILLAEMLAKLAGDALPQILLLWYSGQRQEVSSGGELKGGREKADRGMLRGLAAGTILLMLLGAYAWRTVDRNWDWEDEERLFRAALKVCPNGAKVQLNMGITERRYRNWDAALGHYLRARELAGEGFCEPDYWIGVTRINQGDEVALGAEELERSLDCEHIAPDAAQALRKVYAAMHEMEPEGGRYIAQWARILMRPNLRHIEQACDSLEQSVMGDGAEAELPPEPQIRDRISICTDYLKNPVNHTEPAAETGIRDMRLCVEARIVLMSVLSRNHPASMPAKQAGYAYIAQFGAICRMQHLPPEHVRHKILASEKGEEPRPEVPPPDTSNGHVLIVHRLHVADAEDAWIQREWGEIQAAQGNLQQAATHLEVAGKLMMGQLAHLVGKNLSMGIDAETASVSELTPQQLVLAATSALNRGIEAGHQHPCYMYHQMCEGQATLKEVLEAGGDPQGAEAAFEAGKRCMVALSQLEGCHEYVAAVLQQELEYSQKLEQLRRQGQHLLQGAKPSAR</sequence>
<feature type="compositionally biased region" description="Basic and acidic residues" evidence="4">
    <location>
        <begin position="163"/>
        <end position="184"/>
    </location>
</feature>
<dbReference type="GO" id="GO:0035269">
    <property type="term" value="P:protein O-linked glycosylation via mannose"/>
    <property type="evidence" value="ECO:0007669"/>
    <property type="project" value="TreeGrafter"/>
</dbReference>
<dbReference type="Gene3D" id="1.25.40.10">
    <property type="entry name" value="Tetratricopeptide repeat domain"/>
    <property type="match status" value="1"/>
</dbReference>
<dbReference type="InterPro" id="IPR052346">
    <property type="entry name" value="O-mannosyl-transferase_TMTC"/>
</dbReference>
<protein>
    <recommendedName>
        <fullName evidence="6">DUF1736 domain-containing protein</fullName>
    </recommendedName>
</protein>
<dbReference type="GO" id="GO:0005783">
    <property type="term" value="C:endoplasmic reticulum"/>
    <property type="evidence" value="ECO:0007669"/>
    <property type="project" value="TreeGrafter"/>
</dbReference>
<dbReference type="GO" id="GO:0000030">
    <property type="term" value="F:mannosyltransferase activity"/>
    <property type="evidence" value="ECO:0007669"/>
    <property type="project" value="TreeGrafter"/>
</dbReference>
<feature type="compositionally biased region" description="Polar residues" evidence="4">
    <location>
        <begin position="196"/>
        <end position="206"/>
    </location>
</feature>
<proteinExistence type="predicted"/>
<feature type="transmembrane region" description="Helical" evidence="5">
    <location>
        <begin position="118"/>
        <end position="139"/>
    </location>
</feature>
<keyword evidence="5" id="KW-0812">Transmembrane</keyword>
<dbReference type="GO" id="GO:0030968">
    <property type="term" value="P:endoplasmic reticulum unfolded protein response"/>
    <property type="evidence" value="ECO:0007669"/>
    <property type="project" value="TreeGrafter"/>
</dbReference>
<reference evidence="7 8" key="1">
    <citation type="submission" date="2023-10" db="EMBL/GenBank/DDBJ databases">
        <authorList>
            <person name="Maclean D."/>
            <person name="Macfadyen A."/>
        </authorList>
    </citation>
    <scope>NUCLEOTIDE SEQUENCE [LARGE SCALE GENOMIC DNA]</scope>
</reference>
<accession>A0AAV1IDL8</accession>
<evidence type="ECO:0000256" key="5">
    <source>
        <dbReference type="SAM" id="Phobius"/>
    </source>
</evidence>
<evidence type="ECO:0000313" key="8">
    <source>
        <dbReference type="Proteomes" id="UP001314263"/>
    </source>
</evidence>
<evidence type="ECO:0000256" key="4">
    <source>
        <dbReference type="SAM" id="MobiDB-lite"/>
    </source>
</evidence>
<dbReference type="AlphaFoldDB" id="A0AAV1IDL8"/>
<dbReference type="SUPFAM" id="SSF48452">
    <property type="entry name" value="TPR-like"/>
    <property type="match status" value="1"/>
</dbReference>
<dbReference type="Proteomes" id="UP001314263">
    <property type="component" value="Unassembled WGS sequence"/>
</dbReference>
<comment type="caution">
    <text evidence="7">The sequence shown here is derived from an EMBL/GenBank/DDBJ whole genome shotgun (WGS) entry which is preliminary data.</text>
</comment>
<dbReference type="Pfam" id="PF08409">
    <property type="entry name" value="TMTC_DUF1736"/>
    <property type="match status" value="1"/>
</dbReference>
<keyword evidence="2" id="KW-0802">TPR repeat</keyword>
<keyword evidence="3 5" id="KW-0472">Membrane</keyword>
<feature type="transmembrane region" description="Helical" evidence="5">
    <location>
        <begin position="7"/>
        <end position="25"/>
    </location>
</feature>
<keyword evidence="1" id="KW-0677">Repeat</keyword>
<dbReference type="PANTHER" id="PTHR44227">
    <property type="match status" value="1"/>
</dbReference>
<feature type="domain" description="DUF1736" evidence="6">
    <location>
        <begin position="388"/>
        <end position="454"/>
    </location>
</feature>
<evidence type="ECO:0000313" key="7">
    <source>
        <dbReference type="EMBL" id="CAK0784555.1"/>
    </source>
</evidence>
<organism evidence="7 8">
    <name type="scientific">Coccomyxa viridis</name>
    <dbReference type="NCBI Taxonomy" id="1274662"/>
    <lineage>
        <taxon>Eukaryota</taxon>
        <taxon>Viridiplantae</taxon>
        <taxon>Chlorophyta</taxon>
        <taxon>core chlorophytes</taxon>
        <taxon>Trebouxiophyceae</taxon>
        <taxon>Trebouxiophyceae incertae sedis</taxon>
        <taxon>Coccomyxaceae</taxon>
        <taxon>Coccomyxa</taxon>
    </lineage>
</organism>
<dbReference type="PROSITE" id="PS51257">
    <property type="entry name" value="PROKAR_LIPOPROTEIN"/>
    <property type="match status" value="1"/>
</dbReference>
<evidence type="ECO:0000256" key="1">
    <source>
        <dbReference type="ARBA" id="ARBA00022737"/>
    </source>
</evidence>
<dbReference type="EMBL" id="CAUYUE010000010">
    <property type="protein sequence ID" value="CAK0784555.1"/>
    <property type="molecule type" value="Genomic_DNA"/>
</dbReference>
<feature type="region of interest" description="Disordered" evidence="4">
    <location>
        <begin position="155"/>
        <end position="224"/>
    </location>
</feature>
<feature type="transmembrane region" description="Helical" evidence="5">
    <location>
        <begin position="294"/>
        <end position="324"/>
    </location>
</feature>
<keyword evidence="5" id="KW-1133">Transmembrane helix</keyword>